<dbReference type="KEGG" id="rue:DT065_15390"/>
<dbReference type="InterPro" id="IPR009267">
    <property type="entry name" value="NTP_transf_6"/>
</dbReference>
<organism evidence="1 2">
    <name type="scientific">Salicibibacter kimchii</name>
    <dbReference type="NCBI Taxonomy" id="2099786"/>
    <lineage>
        <taxon>Bacteria</taxon>
        <taxon>Bacillati</taxon>
        <taxon>Bacillota</taxon>
        <taxon>Bacilli</taxon>
        <taxon>Bacillales</taxon>
        <taxon>Bacillaceae</taxon>
        <taxon>Salicibibacter</taxon>
    </lineage>
</organism>
<keyword evidence="2" id="KW-1185">Reference proteome</keyword>
<evidence type="ECO:0000313" key="1">
    <source>
        <dbReference type="EMBL" id="AXF58023.1"/>
    </source>
</evidence>
<dbReference type="Proteomes" id="UP000252100">
    <property type="component" value="Chromosome"/>
</dbReference>
<protein>
    <recommendedName>
        <fullName evidence="3">Nucleotidyltransferase family protein</fullName>
    </recommendedName>
</protein>
<dbReference type="OrthoDB" id="1901124at2"/>
<dbReference type="PANTHER" id="PTHR39166:SF1">
    <property type="entry name" value="BLL1166 PROTEIN"/>
    <property type="match status" value="1"/>
</dbReference>
<evidence type="ECO:0008006" key="3">
    <source>
        <dbReference type="Google" id="ProtNLM"/>
    </source>
</evidence>
<gene>
    <name evidence="1" type="ORF">DT065_15390</name>
</gene>
<dbReference type="AlphaFoldDB" id="A0A345C492"/>
<sequence>MMKILEAVRDLYLPDGWICAGFVRSKIWDTLHDFRKRTPLPDVDVIYFDEVNVDENEEKKREEQLRSMLPLVPCSVKNQARMHVANGVPPYASSVDAISKFPETATALGVKLGADGRVILAAPCGLDDVLQGVVRPTPFFRESEARLAVYKERILKKDWATTWDKLDIWVDIEKDSTSFLTP</sequence>
<dbReference type="Pfam" id="PF06042">
    <property type="entry name" value="NTP_transf_6"/>
    <property type="match status" value="1"/>
</dbReference>
<proteinExistence type="predicted"/>
<dbReference type="PANTHER" id="PTHR39166">
    <property type="entry name" value="BLL1166 PROTEIN"/>
    <property type="match status" value="1"/>
</dbReference>
<dbReference type="EMBL" id="CP031092">
    <property type="protein sequence ID" value="AXF58023.1"/>
    <property type="molecule type" value="Genomic_DNA"/>
</dbReference>
<accession>A0A345C492</accession>
<name>A0A345C492_9BACI</name>
<reference evidence="1 2" key="1">
    <citation type="journal article" date="2018" name="J. Microbiol.">
        <title>Salicibibacter kimchii gen. nov., sp. nov., a moderately halophilic and alkalitolerant bacterium in the family Bacillaceae, isolated from kimchi.</title>
        <authorList>
            <person name="Jang J.Y."/>
            <person name="Oh Y.J."/>
            <person name="Lim S.K."/>
            <person name="Park H.K."/>
            <person name="Lee C."/>
            <person name="Kim J.Y."/>
            <person name="Lee M.A."/>
            <person name="Choi H.J."/>
        </authorList>
    </citation>
    <scope>NUCLEOTIDE SEQUENCE [LARGE SCALE GENOMIC DNA]</scope>
    <source>
        <strain evidence="1 2">NKC1-1</strain>
    </source>
</reference>
<evidence type="ECO:0000313" key="2">
    <source>
        <dbReference type="Proteomes" id="UP000252100"/>
    </source>
</evidence>